<dbReference type="Gene3D" id="3.50.50.60">
    <property type="entry name" value="FAD/NAD(P)-binding domain"/>
    <property type="match status" value="2"/>
</dbReference>
<dbReference type="PANTHER" id="PTHR22912">
    <property type="entry name" value="DISULFIDE OXIDOREDUCTASE"/>
    <property type="match status" value="1"/>
</dbReference>
<protein>
    <recommendedName>
        <fullName evidence="1">FAD/NAD(P)-binding domain-containing protein</fullName>
    </recommendedName>
</protein>
<dbReference type="GO" id="GO:0006103">
    <property type="term" value="P:2-oxoglutarate metabolic process"/>
    <property type="evidence" value="ECO:0007669"/>
    <property type="project" value="TreeGrafter"/>
</dbReference>
<evidence type="ECO:0000313" key="2">
    <source>
        <dbReference type="EMBL" id="VAX40357.1"/>
    </source>
</evidence>
<dbReference type="PRINTS" id="PR00368">
    <property type="entry name" value="FADPNR"/>
</dbReference>
<name>A0A3B1E7Z4_9ZZZZ</name>
<dbReference type="GO" id="GO:0004148">
    <property type="term" value="F:dihydrolipoyl dehydrogenase (NADH) activity"/>
    <property type="evidence" value="ECO:0007669"/>
    <property type="project" value="TreeGrafter"/>
</dbReference>
<dbReference type="InterPro" id="IPR050151">
    <property type="entry name" value="Class-I_Pyr_Nuc-Dis_Oxidored"/>
</dbReference>
<sequence>MTTHRRKYDLIILGDTTEGIAAAFAAAKMSLHVALVAESKPNQHSPVLATLFHQKLALEGIDTYHEDGYFLNSNIVVAGEHLLHAEKIIIATGTISHRPASFSFDGKQVIDIDEALTMKTLPSTMVIAGDDCFGIAAANQLAKRGVDVTLIALECPQDLSANITFKQGEAIGTETTTESHVKIQLANGEEITAEMIVVNAGRLGKTDSLNLAAADLMADDCGRLWCNSDYQTWEPSIYGLGDVAGLWDKQDDLQTVIQQILTTDENEVVSRQLLAVS</sequence>
<accession>A0A3B1E7Z4</accession>
<dbReference type="InterPro" id="IPR036188">
    <property type="entry name" value="FAD/NAD-bd_sf"/>
</dbReference>
<proteinExistence type="predicted"/>
<dbReference type="SUPFAM" id="SSF51905">
    <property type="entry name" value="FAD/NAD(P)-binding domain"/>
    <property type="match status" value="1"/>
</dbReference>
<dbReference type="InterPro" id="IPR023753">
    <property type="entry name" value="FAD/NAD-binding_dom"/>
</dbReference>
<gene>
    <name evidence="2" type="ORF">MNBD_PLANCTO02-1889</name>
</gene>
<dbReference type="Pfam" id="PF07992">
    <property type="entry name" value="Pyr_redox_2"/>
    <property type="match status" value="1"/>
</dbReference>
<dbReference type="PANTHER" id="PTHR22912:SF151">
    <property type="entry name" value="DIHYDROLIPOYL DEHYDROGENASE, MITOCHONDRIAL"/>
    <property type="match status" value="1"/>
</dbReference>
<dbReference type="AlphaFoldDB" id="A0A3B1E7Z4"/>
<feature type="domain" description="FAD/NAD(P)-binding" evidence="1">
    <location>
        <begin position="9"/>
        <end position="254"/>
    </location>
</feature>
<evidence type="ECO:0000259" key="1">
    <source>
        <dbReference type="Pfam" id="PF07992"/>
    </source>
</evidence>
<reference evidence="2" key="1">
    <citation type="submission" date="2018-06" db="EMBL/GenBank/DDBJ databases">
        <authorList>
            <person name="Zhirakovskaya E."/>
        </authorList>
    </citation>
    <scope>NUCLEOTIDE SEQUENCE</scope>
</reference>
<organism evidence="2">
    <name type="scientific">hydrothermal vent metagenome</name>
    <dbReference type="NCBI Taxonomy" id="652676"/>
    <lineage>
        <taxon>unclassified sequences</taxon>
        <taxon>metagenomes</taxon>
        <taxon>ecological metagenomes</taxon>
    </lineage>
</organism>
<dbReference type="GO" id="GO:0050660">
    <property type="term" value="F:flavin adenine dinucleotide binding"/>
    <property type="evidence" value="ECO:0007669"/>
    <property type="project" value="TreeGrafter"/>
</dbReference>
<dbReference type="EMBL" id="UOGL01000432">
    <property type="protein sequence ID" value="VAX40357.1"/>
    <property type="molecule type" value="Genomic_DNA"/>
</dbReference>